<dbReference type="EMBL" id="DSJL01000011">
    <property type="protein sequence ID" value="HEF65142.1"/>
    <property type="molecule type" value="Genomic_DNA"/>
</dbReference>
<feature type="transmembrane region" description="Helical" evidence="7">
    <location>
        <begin position="21"/>
        <end position="41"/>
    </location>
</feature>
<evidence type="ECO:0000256" key="2">
    <source>
        <dbReference type="ARBA" id="ARBA00022448"/>
    </source>
</evidence>
<dbReference type="CDD" id="cd06261">
    <property type="entry name" value="TM_PBP2"/>
    <property type="match status" value="1"/>
</dbReference>
<dbReference type="AlphaFoldDB" id="A0A7C1G1J9"/>
<evidence type="ECO:0000256" key="6">
    <source>
        <dbReference type="ARBA" id="ARBA00023136"/>
    </source>
</evidence>
<feature type="transmembrane region" description="Helical" evidence="7">
    <location>
        <begin position="198"/>
        <end position="220"/>
    </location>
</feature>
<gene>
    <name evidence="8" type="ORF">ENP47_06070</name>
</gene>
<accession>A0A7C1G1J9</accession>
<organism evidence="8">
    <name type="scientific">Thermomicrobium roseum</name>
    <dbReference type="NCBI Taxonomy" id="500"/>
    <lineage>
        <taxon>Bacteria</taxon>
        <taxon>Pseudomonadati</taxon>
        <taxon>Thermomicrobiota</taxon>
        <taxon>Thermomicrobia</taxon>
        <taxon>Thermomicrobiales</taxon>
        <taxon>Thermomicrobiaceae</taxon>
        <taxon>Thermomicrobium</taxon>
    </lineage>
</organism>
<dbReference type="Gene3D" id="1.10.3720.10">
    <property type="entry name" value="MetI-like"/>
    <property type="match status" value="1"/>
</dbReference>
<evidence type="ECO:0000256" key="5">
    <source>
        <dbReference type="ARBA" id="ARBA00022989"/>
    </source>
</evidence>
<evidence type="ECO:0000256" key="4">
    <source>
        <dbReference type="ARBA" id="ARBA00022692"/>
    </source>
</evidence>
<dbReference type="Pfam" id="PF00528">
    <property type="entry name" value="BPD_transp_1"/>
    <property type="match status" value="1"/>
</dbReference>
<name>A0A7C1G1J9_THERO</name>
<reference evidence="8" key="1">
    <citation type="journal article" date="2020" name="mSystems">
        <title>Genome- and Community-Level Interaction Insights into Carbon Utilization and Element Cycling Functions of Hydrothermarchaeota in Hydrothermal Sediment.</title>
        <authorList>
            <person name="Zhou Z."/>
            <person name="Liu Y."/>
            <person name="Xu W."/>
            <person name="Pan J."/>
            <person name="Luo Z.H."/>
            <person name="Li M."/>
        </authorList>
    </citation>
    <scope>NUCLEOTIDE SEQUENCE [LARGE SCALE GENOMIC DNA]</scope>
    <source>
        <strain evidence="8">SpSt-222</strain>
    </source>
</reference>
<comment type="subcellular location">
    <subcellularLocation>
        <location evidence="1 7">Cell membrane</location>
        <topology evidence="1 7">Multi-pass membrane protein</topology>
    </subcellularLocation>
</comment>
<dbReference type="PROSITE" id="PS50928">
    <property type="entry name" value="ABC_TM1"/>
    <property type="match status" value="1"/>
</dbReference>
<keyword evidence="2 7" id="KW-0813">Transport</keyword>
<dbReference type="PANTHER" id="PTHR43386:SF1">
    <property type="entry name" value="D,D-DIPEPTIDE TRANSPORT SYSTEM PERMEASE PROTEIN DDPC-RELATED"/>
    <property type="match status" value="1"/>
</dbReference>
<feature type="transmembrane region" description="Helical" evidence="7">
    <location>
        <begin position="124"/>
        <end position="143"/>
    </location>
</feature>
<evidence type="ECO:0000256" key="7">
    <source>
        <dbReference type="RuleBase" id="RU363032"/>
    </source>
</evidence>
<dbReference type="GO" id="GO:0005886">
    <property type="term" value="C:plasma membrane"/>
    <property type="evidence" value="ECO:0007669"/>
    <property type="project" value="UniProtKB-SubCell"/>
</dbReference>
<comment type="similarity">
    <text evidence="7">Belongs to the binding-protein-dependent transport system permease family.</text>
</comment>
<feature type="transmembrane region" description="Helical" evidence="7">
    <location>
        <begin position="89"/>
        <end position="112"/>
    </location>
</feature>
<evidence type="ECO:0000256" key="1">
    <source>
        <dbReference type="ARBA" id="ARBA00004651"/>
    </source>
</evidence>
<evidence type="ECO:0000313" key="8">
    <source>
        <dbReference type="EMBL" id="HEF65142.1"/>
    </source>
</evidence>
<sequence length="292" mass="30823">MAEAVATPIARERVSAVRRRIPWVGITIVALLTLIVLTGLIGPSVNSRSPTATNAVARLKPPSTQYPFGTDELGRDIFTRALYGLRTTLLIAVPGGLLGTVVGTLLGLIGGYRRGIVDFLLQRGVELVTAIPSLVVASVVVAVLGPGRIQLIGAVALSLTPVGVRVMRAATLRVSESLFCEAARALGASHWRIMLRHVLPNCLGPVAVLASLNLGAAIFVETGLSFLGLGVQPPNPSLGNMLTGAASLYFSRAPWMVIFPGLIVTVLILCFNILGDMLADYFDPRLRSQTNA</sequence>
<protein>
    <submittedName>
        <fullName evidence="8">ABC transporter permease</fullName>
    </submittedName>
</protein>
<dbReference type="PANTHER" id="PTHR43386">
    <property type="entry name" value="OLIGOPEPTIDE TRANSPORT SYSTEM PERMEASE PROTEIN APPC"/>
    <property type="match status" value="1"/>
</dbReference>
<dbReference type="GO" id="GO:0055085">
    <property type="term" value="P:transmembrane transport"/>
    <property type="evidence" value="ECO:0007669"/>
    <property type="project" value="InterPro"/>
</dbReference>
<dbReference type="InterPro" id="IPR050366">
    <property type="entry name" value="BP-dependent_transpt_permease"/>
</dbReference>
<dbReference type="InterPro" id="IPR000515">
    <property type="entry name" value="MetI-like"/>
</dbReference>
<feature type="transmembrane region" description="Helical" evidence="7">
    <location>
        <begin position="149"/>
        <end position="167"/>
    </location>
</feature>
<evidence type="ECO:0000256" key="3">
    <source>
        <dbReference type="ARBA" id="ARBA00022475"/>
    </source>
</evidence>
<proteinExistence type="inferred from homology"/>
<comment type="caution">
    <text evidence="8">The sequence shown here is derived from an EMBL/GenBank/DDBJ whole genome shotgun (WGS) entry which is preliminary data.</text>
</comment>
<keyword evidence="3" id="KW-1003">Cell membrane</keyword>
<dbReference type="SUPFAM" id="SSF161098">
    <property type="entry name" value="MetI-like"/>
    <property type="match status" value="1"/>
</dbReference>
<keyword evidence="6 7" id="KW-0472">Membrane</keyword>
<dbReference type="InterPro" id="IPR035906">
    <property type="entry name" value="MetI-like_sf"/>
</dbReference>
<feature type="transmembrane region" description="Helical" evidence="7">
    <location>
        <begin position="257"/>
        <end position="279"/>
    </location>
</feature>
<keyword evidence="5 7" id="KW-1133">Transmembrane helix</keyword>
<keyword evidence="4 7" id="KW-0812">Transmembrane</keyword>